<accession>A0A0E9QFX9</accession>
<sequence>MADGSPILHDSTKGQKIKRPKGQHNHHGFIPIAHFLHP</sequence>
<feature type="region of interest" description="Disordered" evidence="1">
    <location>
        <begin position="1"/>
        <end position="38"/>
    </location>
</feature>
<proteinExistence type="predicted"/>
<dbReference type="AlphaFoldDB" id="A0A0E9QFX9"/>
<evidence type="ECO:0000313" key="2">
    <source>
        <dbReference type="EMBL" id="JAH15023.1"/>
    </source>
</evidence>
<evidence type="ECO:0000256" key="1">
    <source>
        <dbReference type="SAM" id="MobiDB-lite"/>
    </source>
</evidence>
<reference evidence="2" key="1">
    <citation type="submission" date="2014-11" db="EMBL/GenBank/DDBJ databases">
        <authorList>
            <person name="Amaro Gonzalez C."/>
        </authorList>
    </citation>
    <scope>NUCLEOTIDE SEQUENCE</scope>
</reference>
<reference evidence="2" key="2">
    <citation type="journal article" date="2015" name="Fish Shellfish Immunol.">
        <title>Early steps in the European eel (Anguilla anguilla)-Vibrio vulnificus interaction in the gills: Role of the RtxA13 toxin.</title>
        <authorList>
            <person name="Callol A."/>
            <person name="Pajuelo D."/>
            <person name="Ebbesson L."/>
            <person name="Teles M."/>
            <person name="MacKenzie S."/>
            <person name="Amaro C."/>
        </authorList>
    </citation>
    <scope>NUCLEOTIDE SEQUENCE</scope>
</reference>
<protein>
    <submittedName>
        <fullName evidence="2">Uncharacterized protein</fullName>
    </submittedName>
</protein>
<feature type="compositionally biased region" description="Basic residues" evidence="1">
    <location>
        <begin position="15"/>
        <end position="27"/>
    </location>
</feature>
<name>A0A0E9QFX9_ANGAN</name>
<dbReference type="EMBL" id="GBXM01093554">
    <property type="protein sequence ID" value="JAH15023.1"/>
    <property type="molecule type" value="Transcribed_RNA"/>
</dbReference>
<organism evidence="2">
    <name type="scientific">Anguilla anguilla</name>
    <name type="common">European freshwater eel</name>
    <name type="synonym">Muraena anguilla</name>
    <dbReference type="NCBI Taxonomy" id="7936"/>
    <lineage>
        <taxon>Eukaryota</taxon>
        <taxon>Metazoa</taxon>
        <taxon>Chordata</taxon>
        <taxon>Craniata</taxon>
        <taxon>Vertebrata</taxon>
        <taxon>Euteleostomi</taxon>
        <taxon>Actinopterygii</taxon>
        <taxon>Neopterygii</taxon>
        <taxon>Teleostei</taxon>
        <taxon>Anguilliformes</taxon>
        <taxon>Anguillidae</taxon>
        <taxon>Anguilla</taxon>
    </lineage>
</organism>